<evidence type="ECO:0000256" key="1">
    <source>
        <dbReference type="ARBA" id="ARBA00001971"/>
    </source>
</evidence>
<evidence type="ECO:0000256" key="2">
    <source>
        <dbReference type="ARBA" id="ARBA00010617"/>
    </source>
</evidence>
<dbReference type="CDD" id="cd11040">
    <property type="entry name" value="CYP7_CYP8-like"/>
    <property type="match status" value="1"/>
</dbReference>
<keyword evidence="4 7" id="KW-0479">Metal-binding</keyword>
<keyword evidence="9" id="KW-0812">Transmembrane</keyword>
<dbReference type="AlphaFoldDB" id="U1GCC8"/>
<dbReference type="PROSITE" id="PS00086">
    <property type="entry name" value="CYTOCHROME_P450"/>
    <property type="match status" value="1"/>
</dbReference>
<dbReference type="PANTHER" id="PTHR24304">
    <property type="entry name" value="CYTOCHROME P450 FAMILY 7"/>
    <property type="match status" value="1"/>
</dbReference>
<comment type="similarity">
    <text evidence="2 8">Belongs to the cytochrome P450 family.</text>
</comment>
<dbReference type="PANTHER" id="PTHR24304:SF2">
    <property type="entry name" value="24-HYDROXYCHOLESTEROL 7-ALPHA-HYDROXYLASE"/>
    <property type="match status" value="1"/>
</dbReference>
<evidence type="ECO:0000256" key="5">
    <source>
        <dbReference type="ARBA" id="ARBA00023002"/>
    </source>
</evidence>
<keyword evidence="6 7" id="KW-0408">Iron</keyword>
<keyword evidence="11" id="KW-1185">Reference proteome</keyword>
<evidence type="ECO:0000256" key="7">
    <source>
        <dbReference type="PIRSR" id="PIRSR602403-1"/>
    </source>
</evidence>
<keyword evidence="5 8" id="KW-0560">Oxidoreductase</keyword>
<dbReference type="Gene3D" id="1.10.630.10">
    <property type="entry name" value="Cytochrome P450"/>
    <property type="match status" value="1"/>
</dbReference>
<dbReference type="GO" id="GO:0005506">
    <property type="term" value="F:iron ion binding"/>
    <property type="evidence" value="ECO:0007669"/>
    <property type="project" value="InterPro"/>
</dbReference>
<dbReference type="Pfam" id="PF00067">
    <property type="entry name" value="p450"/>
    <property type="match status" value="1"/>
</dbReference>
<dbReference type="GO" id="GO:0008395">
    <property type="term" value="F:steroid hydroxylase activity"/>
    <property type="evidence" value="ECO:0007669"/>
    <property type="project" value="TreeGrafter"/>
</dbReference>
<evidence type="ECO:0000256" key="4">
    <source>
        <dbReference type="ARBA" id="ARBA00022723"/>
    </source>
</evidence>
<feature type="transmembrane region" description="Helical" evidence="9">
    <location>
        <begin position="12"/>
        <end position="30"/>
    </location>
</feature>
<dbReference type="PRINTS" id="PR00465">
    <property type="entry name" value="EP450IV"/>
</dbReference>
<gene>
    <name evidence="10" type="ORF">EPUS_03695</name>
</gene>
<dbReference type="InterPro" id="IPR001128">
    <property type="entry name" value="Cyt_P450"/>
</dbReference>
<dbReference type="InterPro" id="IPR036396">
    <property type="entry name" value="Cyt_P450_sf"/>
</dbReference>
<evidence type="ECO:0000256" key="9">
    <source>
        <dbReference type="SAM" id="Phobius"/>
    </source>
</evidence>
<reference evidence="11" key="1">
    <citation type="journal article" date="2014" name="BMC Genomics">
        <title>Genome characteristics reveal the impact of lichenization on lichen-forming fungus Endocarpon pusillum Hedwig (Verrucariales, Ascomycota).</title>
        <authorList>
            <person name="Wang Y.-Y."/>
            <person name="Liu B."/>
            <person name="Zhang X.-Y."/>
            <person name="Zhou Q.-M."/>
            <person name="Zhang T."/>
            <person name="Li H."/>
            <person name="Yu Y.-F."/>
            <person name="Zhang X.-L."/>
            <person name="Hao X.-Y."/>
            <person name="Wang M."/>
            <person name="Wang L."/>
            <person name="Wei J.-C."/>
        </authorList>
    </citation>
    <scope>NUCLEOTIDE SEQUENCE [LARGE SCALE GENOMIC DNA]</scope>
    <source>
        <strain evidence="11">Z07020 / HMAS-L-300199</strain>
    </source>
</reference>
<keyword evidence="9" id="KW-0472">Membrane</keyword>
<protein>
    <recommendedName>
        <fullName evidence="12">Cytochrome P450</fullName>
    </recommendedName>
</protein>
<dbReference type="SUPFAM" id="SSF48264">
    <property type="entry name" value="Cytochrome P450"/>
    <property type="match status" value="1"/>
</dbReference>
<dbReference type="RefSeq" id="XP_007804733.1">
    <property type="nucleotide sequence ID" value="XM_007806542.1"/>
</dbReference>
<dbReference type="EMBL" id="KE721401">
    <property type="protein sequence ID" value="ERF69703.1"/>
    <property type="molecule type" value="Genomic_DNA"/>
</dbReference>
<evidence type="ECO:0000313" key="11">
    <source>
        <dbReference type="Proteomes" id="UP000019373"/>
    </source>
</evidence>
<evidence type="ECO:0008006" key="12">
    <source>
        <dbReference type="Google" id="ProtNLM"/>
    </source>
</evidence>
<dbReference type="eggNOG" id="KOG0684">
    <property type="taxonomic scope" value="Eukaryota"/>
</dbReference>
<dbReference type="GeneID" id="19238734"/>
<feature type="binding site" description="axial binding residue" evidence="7">
    <location>
        <position position="459"/>
    </location>
    <ligand>
        <name>heme</name>
        <dbReference type="ChEBI" id="CHEBI:30413"/>
    </ligand>
    <ligandPart>
        <name>Fe</name>
        <dbReference type="ChEBI" id="CHEBI:18248"/>
    </ligandPart>
</feature>
<evidence type="ECO:0000256" key="6">
    <source>
        <dbReference type="ARBA" id="ARBA00023004"/>
    </source>
</evidence>
<dbReference type="Proteomes" id="UP000019373">
    <property type="component" value="Unassembled WGS sequence"/>
</dbReference>
<dbReference type="OMA" id="LHFWAVL"/>
<dbReference type="OrthoDB" id="1470350at2759"/>
<keyword evidence="3 7" id="KW-0349">Heme</keyword>
<organism evidence="10 11">
    <name type="scientific">Endocarpon pusillum (strain Z07020 / HMAS-L-300199)</name>
    <name type="common">Lichen-forming fungus</name>
    <dbReference type="NCBI Taxonomy" id="1263415"/>
    <lineage>
        <taxon>Eukaryota</taxon>
        <taxon>Fungi</taxon>
        <taxon>Dikarya</taxon>
        <taxon>Ascomycota</taxon>
        <taxon>Pezizomycotina</taxon>
        <taxon>Eurotiomycetes</taxon>
        <taxon>Chaetothyriomycetidae</taxon>
        <taxon>Verrucariales</taxon>
        <taxon>Verrucariaceae</taxon>
        <taxon>Endocarpon</taxon>
    </lineage>
</organism>
<dbReference type="InterPro" id="IPR017972">
    <property type="entry name" value="Cyt_P450_CS"/>
</dbReference>
<evidence type="ECO:0000313" key="10">
    <source>
        <dbReference type="EMBL" id="ERF69703.1"/>
    </source>
</evidence>
<evidence type="ECO:0000256" key="8">
    <source>
        <dbReference type="RuleBase" id="RU000461"/>
    </source>
</evidence>
<dbReference type="GO" id="GO:0016705">
    <property type="term" value="F:oxidoreductase activity, acting on paired donors, with incorporation or reduction of molecular oxygen"/>
    <property type="evidence" value="ECO:0007669"/>
    <property type="project" value="InterPro"/>
</dbReference>
<proteinExistence type="inferred from homology"/>
<dbReference type="InterPro" id="IPR050529">
    <property type="entry name" value="CYP450_sterol_14alpha_dmase"/>
</dbReference>
<dbReference type="HOGENOM" id="CLU_018012_3_0_1"/>
<dbReference type="InterPro" id="IPR002403">
    <property type="entry name" value="Cyt_P450_E_grp-IV"/>
</dbReference>
<dbReference type="GO" id="GO:0020037">
    <property type="term" value="F:heme binding"/>
    <property type="evidence" value="ECO:0007669"/>
    <property type="project" value="InterPro"/>
</dbReference>
<comment type="cofactor">
    <cofactor evidence="1 7">
        <name>heme</name>
        <dbReference type="ChEBI" id="CHEBI:30413"/>
    </cofactor>
</comment>
<name>U1GCC8_ENDPU</name>
<evidence type="ECO:0000256" key="3">
    <source>
        <dbReference type="ARBA" id="ARBA00022617"/>
    </source>
</evidence>
<keyword evidence="8" id="KW-0503">Monooxygenase</keyword>
<sequence>MFLEYGHAALSPISFPLLVITLCWASWWLWKFTIRPKLWPQDPRPLPYWLPWVGSAIAFFRDSYSVINSGIPEHLVREPFTLTLGGEEIYVITEPKDVAEVYKNNNSLSFDVFISDLMLSCGATAETVDKMNRAPPPYPSGSSTSGLNPGNKSLIRLAIDFHHFQLLQGPKSHADEITDTFLRHIDKFLQWDILSEDGLLPASRTAESMQVSLLKLCGRVLIEAGTRTYWGKLLWELEPDMLSSFYELDRGIWKILFQYPKVFSQEVLAVRDNITETLARYYRLPKEIRQDAAWFTKSMETESREAGLDENEMAAAIMIIYFVINGNTYKLCFWALCYILSDPSLFTSICTELNRQNRTTPPTIAHLTNHCPLLNSTLSEVLRLYTSSASMRYIVTDTPIGKYMLRAGRKIMIPYRQLHENTAVWGSDALVFDSKRFLDNKSLKWSTSYRPFGGGATLCAGRFVAMQEVLSFIGLVLHRYDLELVKGPDGTSQEFPRVDSMKPTFGMMGPIEGNDYMVKVMKR</sequence>
<accession>U1GCC8</accession>
<keyword evidence="9" id="KW-1133">Transmembrane helix</keyword>